<sequence length="129" mass="13489">MKMTTLLISVAMASLPAVGLAAKCPRSDLAGTWRVYTVFQSVVRCTLVMSSSGVIGGRSSCYAPDIFDSVPATGKLVLTADCHVTGSINANAQLRYLDGWISKGKDSVSGIGWKPGNVFAGNVFSGVKQ</sequence>
<gene>
    <name evidence="2" type="ORF">CRENPOLYSF1_540004</name>
</gene>
<keyword evidence="1" id="KW-0732">Signal</keyword>
<feature type="signal peptide" evidence="1">
    <location>
        <begin position="1"/>
        <end position="21"/>
    </location>
</feature>
<evidence type="ECO:0000313" key="2">
    <source>
        <dbReference type="EMBL" id="SJM94391.1"/>
    </source>
</evidence>
<keyword evidence="3" id="KW-1185">Reference proteome</keyword>
<protein>
    <submittedName>
        <fullName evidence="2">Uncharacterized protein</fullName>
    </submittedName>
</protein>
<organism evidence="2 3">
    <name type="scientific">Crenothrix polyspora</name>
    <dbReference type="NCBI Taxonomy" id="360316"/>
    <lineage>
        <taxon>Bacteria</taxon>
        <taxon>Pseudomonadati</taxon>
        <taxon>Pseudomonadota</taxon>
        <taxon>Gammaproteobacteria</taxon>
        <taxon>Methylococcales</taxon>
        <taxon>Crenotrichaceae</taxon>
        <taxon>Crenothrix</taxon>
    </lineage>
</organism>
<evidence type="ECO:0000313" key="3">
    <source>
        <dbReference type="Proteomes" id="UP000195667"/>
    </source>
</evidence>
<dbReference type="AlphaFoldDB" id="A0A1R4HED2"/>
<proteinExistence type="predicted"/>
<feature type="chain" id="PRO_5012322765" evidence="1">
    <location>
        <begin position="22"/>
        <end position="129"/>
    </location>
</feature>
<dbReference type="EMBL" id="FUKI01000131">
    <property type="protein sequence ID" value="SJM94391.1"/>
    <property type="molecule type" value="Genomic_DNA"/>
</dbReference>
<evidence type="ECO:0000256" key="1">
    <source>
        <dbReference type="SAM" id="SignalP"/>
    </source>
</evidence>
<reference evidence="3" key="1">
    <citation type="submission" date="2017-02" db="EMBL/GenBank/DDBJ databases">
        <authorList>
            <person name="Daims H."/>
        </authorList>
    </citation>
    <scope>NUCLEOTIDE SEQUENCE [LARGE SCALE GENOMIC DNA]</scope>
</reference>
<dbReference type="RefSeq" id="WP_087144286.1">
    <property type="nucleotide sequence ID" value="NZ_FUKI01000131.1"/>
</dbReference>
<name>A0A1R4HED2_9GAMM</name>
<accession>A0A1R4HED2</accession>
<dbReference type="Proteomes" id="UP000195667">
    <property type="component" value="Unassembled WGS sequence"/>
</dbReference>